<evidence type="ECO:0000313" key="4">
    <source>
        <dbReference type="Proteomes" id="UP000680067"/>
    </source>
</evidence>
<name>A0A941I8B6_9BURK</name>
<dbReference type="AlphaFoldDB" id="A0A941I8B6"/>
<feature type="compositionally biased region" description="Low complexity" evidence="1">
    <location>
        <begin position="875"/>
        <end position="897"/>
    </location>
</feature>
<dbReference type="Pfam" id="PF12571">
    <property type="entry name" value="Phage_tail_fib"/>
    <property type="match status" value="1"/>
</dbReference>
<reference evidence="3" key="1">
    <citation type="submission" date="2021-04" db="EMBL/GenBank/DDBJ databases">
        <title>novel species isolated from subtropical streams in China.</title>
        <authorList>
            <person name="Lu H."/>
        </authorList>
    </citation>
    <scope>NUCLEOTIDE SEQUENCE</scope>
    <source>
        <strain evidence="3">LFS511W</strain>
    </source>
</reference>
<dbReference type="InterPro" id="IPR022225">
    <property type="entry name" value="Phage_tail_fibre_N"/>
</dbReference>
<feature type="region of interest" description="Disordered" evidence="1">
    <location>
        <begin position="825"/>
        <end position="846"/>
    </location>
</feature>
<gene>
    <name evidence="3" type="ORF">KDM89_11105</name>
</gene>
<proteinExistence type="predicted"/>
<evidence type="ECO:0000256" key="1">
    <source>
        <dbReference type="SAM" id="MobiDB-lite"/>
    </source>
</evidence>
<evidence type="ECO:0000259" key="2">
    <source>
        <dbReference type="Pfam" id="PF12571"/>
    </source>
</evidence>
<feature type="domain" description="Phage tail fibre protein N-terminal" evidence="2">
    <location>
        <begin position="1"/>
        <end position="150"/>
    </location>
</feature>
<evidence type="ECO:0000313" key="3">
    <source>
        <dbReference type="EMBL" id="MBR7782693.1"/>
    </source>
</evidence>
<keyword evidence="4" id="KW-1185">Reference proteome</keyword>
<dbReference type="PANTHER" id="PTHR35191:SF1">
    <property type="entry name" value="PROPHAGE SIDE TAIL FIBER PROTEIN HOMOLOG STFQ-RELATED"/>
    <property type="match status" value="1"/>
</dbReference>
<dbReference type="InterPro" id="IPR051934">
    <property type="entry name" value="Phage_Tail_Fiber_Structural"/>
</dbReference>
<comment type="caution">
    <text evidence="3">The sequence shown here is derived from an EMBL/GenBank/DDBJ whole genome shotgun (WGS) entry which is preliminary data.</text>
</comment>
<dbReference type="RefSeq" id="WP_212687999.1">
    <property type="nucleotide sequence ID" value="NZ_JAGSPN010000007.1"/>
</dbReference>
<accession>A0A941I8B6</accession>
<organism evidence="3 4">
    <name type="scientific">Undibacterium luofuense</name>
    <dbReference type="NCBI Taxonomy" id="2828733"/>
    <lineage>
        <taxon>Bacteria</taxon>
        <taxon>Pseudomonadati</taxon>
        <taxon>Pseudomonadota</taxon>
        <taxon>Betaproteobacteria</taxon>
        <taxon>Burkholderiales</taxon>
        <taxon>Oxalobacteraceae</taxon>
        <taxon>Undibacterium</taxon>
    </lineage>
</organism>
<dbReference type="PANTHER" id="PTHR35191">
    <property type="entry name" value="PROPHAGE SIDE TAIL FIBER PROTEIN HOMOLOG STFQ-RELATED"/>
    <property type="match status" value="1"/>
</dbReference>
<protein>
    <submittedName>
        <fullName evidence="3">Phage tail protein</fullName>
    </submittedName>
</protein>
<dbReference type="Proteomes" id="UP000680067">
    <property type="component" value="Unassembled WGS sequence"/>
</dbReference>
<feature type="region of interest" description="Disordered" evidence="1">
    <location>
        <begin position="871"/>
        <end position="899"/>
    </location>
</feature>
<sequence>MTQTYFAILTAAGEAKDAKCKAQGIPFKITAMAVGDGGGNLPVPDRAATHLVNELRRAPLNQLSTDAVNTNQIIAEQVIPENVGGWWIRELGLFDDEGNLIAIANCPPTYKPLLAEGSGRTQVVRMVLIVSSISQVELKIDPGVVLATRQYVDDKTKSVQEQMGSGLYSKDYTRILRPAGGYLSSASQFVNGALQIVLPVGYNNTMLVMKVRIYNNLDASLYLLEIAGYLNKSYTGWGYVKALCTASGYYKKFDIRFGDIDGKCAIWIGANNASWNFPQVEILDVLAAYQGQEKALTEGWNLSFVTTVGRVTASTTTVSDAMTLQGVAPSTQADPLAIAQRDSAGKLAGDVLGAAASASLIKVIDSSRSASFVQPNFSPRSVRWDFVLSNTTYTGGKYAAVMTVAPFDGTTASTGECSYQMAFGNTVSNGGLPQLHIRNGIDFNWNDWYQVWHSGNLTKLSQLINDTGFVGGTLENFGITQTDGGGNGISLYGGTAAGAPRFGFMFAKTATFGQYGAVNLDWAIYFTMTGDDGRGWLFRNLTRNKNVAAISNTGDATFEGSVTSLKAESFRAVNDTAQYVFYAANGTRTGFVQFNAGGYANFMQDSGTGMRWGTAGQYWMSLTASGRLLLGATDNGLDKLQVEGSISAKTGFRGSWIIPDVRASSSAPNTYQNAAATIEFKDIAKVDNPPARANNSYGYILTVVGYDASGAAGGGTPVQMSFGDGLAVRQAINGTSWGAWRKLWHDGNLSKLSQLENDVGIFPSGTRMPFAQAAAPTGWTQDVSDAADNRMLRVVKTAGGGTNGTHSPIINNVVPAHTHGFTTGNESASHTHAVNDPGHTHPGGESDLQNLIGGEYGAYVRLNYQPQNRTGTAMTGISLSGQSSSHTHTGSTDNGSSATDWKPRYIDMIICTRN</sequence>
<dbReference type="EMBL" id="JAGSPN010000007">
    <property type="protein sequence ID" value="MBR7782693.1"/>
    <property type="molecule type" value="Genomic_DNA"/>
</dbReference>